<keyword evidence="5 7" id="KW-0472">Membrane</keyword>
<dbReference type="EMBL" id="NHMK01000030">
    <property type="protein sequence ID" value="OWL93855.1"/>
    <property type="molecule type" value="Genomic_DNA"/>
</dbReference>
<feature type="transmembrane region" description="Helical" evidence="7">
    <location>
        <begin position="333"/>
        <end position="353"/>
    </location>
</feature>
<feature type="transmembrane region" description="Helical" evidence="7">
    <location>
        <begin position="306"/>
        <end position="327"/>
    </location>
</feature>
<dbReference type="PANTHER" id="PTHR30482">
    <property type="entry name" value="HIGH-AFFINITY BRANCHED-CHAIN AMINO ACID TRANSPORT SYSTEM PERMEASE"/>
    <property type="match status" value="1"/>
</dbReference>
<evidence type="ECO:0000256" key="2">
    <source>
        <dbReference type="ARBA" id="ARBA00022475"/>
    </source>
</evidence>
<dbReference type="AlphaFoldDB" id="A0A246BF56"/>
<comment type="caution">
    <text evidence="8">The sequence shown here is derived from an EMBL/GenBank/DDBJ whole genome shotgun (WGS) entry which is preliminary data.</text>
</comment>
<evidence type="ECO:0000256" key="3">
    <source>
        <dbReference type="ARBA" id="ARBA00022692"/>
    </source>
</evidence>
<feature type="transmembrane region" description="Helical" evidence="7">
    <location>
        <begin position="386"/>
        <end position="409"/>
    </location>
</feature>
<keyword evidence="3 7" id="KW-0812">Transmembrane</keyword>
<evidence type="ECO:0000313" key="8">
    <source>
        <dbReference type="EMBL" id="OWL93855.1"/>
    </source>
</evidence>
<dbReference type="Pfam" id="PF02653">
    <property type="entry name" value="BPD_transp_2"/>
    <property type="match status" value="1"/>
</dbReference>
<feature type="transmembrane region" description="Helical" evidence="7">
    <location>
        <begin position="60"/>
        <end position="78"/>
    </location>
</feature>
<reference evidence="8 9" key="1">
    <citation type="submission" date="2017-05" db="EMBL/GenBank/DDBJ databases">
        <title>De novo genome assembly of Deniococcus indicus strain DR1.</title>
        <authorList>
            <person name="Chauhan D."/>
            <person name="Yennamalli R.M."/>
            <person name="Priyadarshini R."/>
        </authorList>
    </citation>
    <scope>NUCLEOTIDE SEQUENCE [LARGE SCALE GENOMIC DNA]</scope>
    <source>
        <strain evidence="8 9">DR1</strain>
    </source>
</reference>
<dbReference type="RefSeq" id="WP_088249897.1">
    <property type="nucleotide sequence ID" value="NZ_BNAM01000001.1"/>
</dbReference>
<feature type="transmembrane region" description="Helical" evidence="7">
    <location>
        <begin position="113"/>
        <end position="133"/>
    </location>
</feature>
<feature type="region of interest" description="Disordered" evidence="6">
    <location>
        <begin position="505"/>
        <end position="547"/>
    </location>
</feature>
<sequence>MTAPTSTPNPFKNLPRAGQPDRTVLLMLFFIISSGILLASHNAPLLESLGSLGSFLKNPIVEALFVSLFLANVLFAYLWKAAPWARMLVGVGSLLFVLPLAGREDTSLLDLSIQIMIFAALALGLNIVVGLAGLLDLGYIAFFAVGAYLWGIFASPRFAEVLRYYGENPGATNAGTLAIGLFLLVVTIASLVYISRLTARTAPTALSTWSFRLASLGAVAGLTLTLRAVMVLMSGSADSLEAGINPGFFWLFLALSIMAAAIVGVLIGLPVLKLKGDYLAIITLGLGEVIRVLANNLDLYSAGSQGITPIGTASVPWFNTLAGALGFAEDQHYLLFLYALVLVVIGVILLVNVRLDRSRIGRAWIAIRDDEVAAQAMGVPLMQTKLIAFATGASFAGVMGMIFAAKQTFISPESFVLNQSIMVLAMVILGGMGSFPGVILGAGVVTLLNLRILPGLGEATANLGIPQEVNPGQLQRLIFGAILVAMMLLRPEGLLPNRRRQLELHHEDHQEDDSAQGNAGALGKGGGDVYSAGYAPAKEDDKAGGSR</sequence>
<gene>
    <name evidence="8" type="ORF">CBQ26_17390</name>
</gene>
<feature type="transmembrane region" description="Helical" evidence="7">
    <location>
        <begin position="247"/>
        <end position="272"/>
    </location>
</feature>
<keyword evidence="4 7" id="KW-1133">Transmembrane helix</keyword>
<feature type="transmembrane region" description="Helical" evidence="7">
    <location>
        <begin position="23"/>
        <end position="39"/>
    </location>
</feature>
<dbReference type="Proteomes" id="UP000197208">
    <property type="component" value="Unassembled WGS sequence"/>
</dbReference>
<dbReference type="PANTHER" id="PTHR30482:SF10">
    <property type="entry name" value="HIGH-AFFINITY BRANCHED-CHAIN AMINO ACID TRANSPORT PROTEIN BRAE"/>
    <property type="match status" value="1"/>
</dbReference>
<dbReference type="GO" id="GO:0005886">
    <property type="term" value="C:plasma membrane"/>
    <property type="evidence" value="ECO:0007669"/>
    <property type="project" value="UniProtKB-SubCell"/>
</dbReference>
<organism evidence="8 9">
    <name type="scientific">Deinococcus indicus</name>
    <dbReference type="NCBI Taxonomy" id="223556"/>
    <lineage>
        <taxon>Bacteria</taxon>
        <taxon>Thermotogati</taxon>
        <taxon>Deinococcota</taxon>
        <taxon>Deinococci</taxon>
        <taxon>Deinococcales</taxon>
        <taxon>Deinococcaceae</taxon>
        <taxon>Deinococcus</taxon>
    </lineage>
</organism>
<dbReference type="InterPro" id="IPR043428">
    <property type="entry name" value="LivM-like"/>
</dbReference>
<feature type="transmembrane region" description="Helical" evidence="7">
    <location>
        <begin position="84"/>
        <end position="101"/>
    </location>
</feature>
<feature type="compositionally biased region" description="Basic and acidic residues" evidence="6">
    <location>
        <begin position="537"/>
        <end position="547"/>
    </location>
</feature>
<evidence type="ECO:0000256" key="6">
    <source>
        <dbReference type="SAM" id="MobiDB-lite"/>
    </source>
</evidence>
<evidence type="ECO:0000313" key="9">
    <source>
        <dbReference type="Proteomes" id="UP000197208"/>
    </source>
</evidence>
<dbReference type="OrthoDB" id="9789927at2"/>
<keyword evidence="9" id="KW-1185">Reference proteome</keyword>
<comment type="subcellular location">
    <subcellularLocation>
        <location evidence="1">Cell membrane</location>
        <topology evidence="1">Multi-pass membrane protein</topology>
    </subcellularLocation>
</comment>
<evidence type="ECO:0000256" key="4">
    <source>
        <dbReference type="ARBA" id="ARBA00022989"/>
    </source>
</evidence>
<feature type="transmembrane region" description="Helical" evidence="7">
    <location>
        <begin position="139"/>
        <end position="159"/>
    </location>
</feature>
<protein>
    <submittedName>
        <fullName evidence="8">Branched-chain amino acid ABC transporter permease</fullName>
    </submittedName>
</protein>
<feature type="transmembrane region" description="Helical" evidence="7">
    <location>
        <begin position="214"/>
        <end position="235"/>
    </location>
</feature>
<proteinExistence type="predicted"/>
<name>A0A246BF56_9DEIO</name>
<keyword evidence="2" id="KW-1003">Cell membrane</keyword>
<feature type="transmembrane region" description="Helical" evidence="7">
    <location>
        <begin position="171"/>
        <end position="194"/>
    </location>
</feature>
<evidence type="ECO:0000256" key="1">
    <source>
        <dbReference type="ARBA" id="ARBA00004651"/>
    </source>
</evidence>
<accession>A0A246BF56</accession>
<dbReference type="CDD" id="cd06581">
    <property type="entry name" value="TM_PBP1_LivM_like"/>
    <property type="match status" value="1"/>
</dbReference>
<evidence type="ECO:0000256" key="5">
    <source>
        <dbReference type="ARBA" id="ARBA00023136"/>
    </source>
</evidence>
<dbReference type="InterPro" id="IPR001851">
    <property type="entry name" value="ABC_transp_permease"/>
</dbReference>
<feature type="transmembrane region" description="Helical" evidence="7">
    <location>
        <begin position="421"/>
        <end position="448"/>
    </location>
</feature>
<dbReference type="GO" id="GO:0015658">
    <property type="term" value="F:branched-chain amino acid transmembrane transporter activity"/>
    <property type="evidence" value="ECO:0007669"/>
    <property type="project" value="InterPro"/>
</dbReference>
<evidence type="ECO:0000256" key="7">
    <source>
        <dbReference type="SAM" id="Phobius"/>
    </source>
</evidence>